<dbReference type="InterPro" id="IPR018649">
    <property type="entry name" value="SHOCT"/>
</dbReference>
<reference evidence="3 4" key="1">
    <citation type="submission" date="2023-09" db="EMBL/GenBank/DDBJ databases">
        <title>Pyrofollis japonicus gen. nov. sp. nov., a novel member of the family Pyrodictiaceae isolated from the Iheya North hydrothermal field.</title>
        <authorList>
            <person name="Miyazaki U."/>
            <person name="Sanari M."/>
            <person name="Tame A."/>
            <person name="Kitajima M."/>
            <person name="Okamoto A."/>
            <person name="Sawayama S."/>
            <person name="Miyazaki J."/>
            <person name="Takai K."/>
            <person name="Nakagawa S."/>
        </authorList>
    </citation>
    <scope>NUCLEOTIDE SEQUENCE [LARGE SCALE GENOMIC DNA]</scope>
    <source>
        <strain evidence="3 4">AV2</strain>
    </source>
</reference>
<keyword evidence="4" id="KW-1185">Reference proteome</keyword>
<sequence length="206" mass="23912">MDWVYACRDREKLPRKLLENLDPGRRLSGRSGSGPALEKPKWLVVTDRRIIISGEKILGRYEATAIPYEKLKQVYLRSGVWRSEFHIETEEGEKIEMPWMDKDAAREAVEAIKEALQRVSVEPPTIVRRKHLASEEWVLNKPKEQITRSYVARQAPAQPAVPAERREDPLEKLEKLKRLLDEGAITPEEYEVFRRRLLEEITGGES</sequence>
<dbReference type="Pfam" id="PF14470">
    <property type="entry name" value="bPH_3"/>
    <property type="match status" value="1"/>
</dbReference>
<dbReference type="RefSeq" id="WP_338249424.1">
    <property type="nucleotide sequence ID" value="NZ_AP028907.1"/>
</dbReference>
<protein>
    <submittedName>
        <fullName evidence="3">PH domain-containing protein</fullName>
    </submittedName>
</protein>
<dbReference type="EMBL" id="AP028907">
    <property type="protein sequence ID" value="BES82266.1"/>
    <property type="molecule type" value="Genomic_DNA"/>
</dbReference>
<gene>
    <name evidence="3" type="ORF">PABY_18330</name>
</gene>
<organism evidence="3 4">
    <name type="scientific">Pyrodictium abyssi</name>
    <dbReference type="NCBI Taxonomy" id="54256"/>
    <lineage>
        <taxon>Archaea</taxon>
        <taxon>Thermoproteota</taxon>
        <taxon>Thermoprotei</taxon>
        <taxon>Desulfurococcales</taxon>
        <taxon>Pyrodictiaceae</taxon>
        <taxon>Pyrodictium</taxon>
    </lineage>
</organism>
<evidence type="ECO:0000259" key="2">
    <source>
        <dbReference type="Pfam" id="PF14470"/>
    </source>
</evidence>
<feature type="domain" description="SHOCT" evidence="1">
    <location>
        <begin position="171"/>
        <end position="197"/>
    </location>
</feature>
<dbReference type="GeneID" id="89289843"/>
<evidence type="ECO:0000259" key="1">
    <source>
        <dbReference type="Pfam" id="PF09851"/>
    </source>
</evidence>
<dbReference type="InterPro" id="IPR039519">
    <property type="entry name" value="YokE-like_PH"/>
</dbReference>
<name>A0ABM8IXJ9_9CREN</name>
<dbReference type="Proteomes" id="UP001341135">
    <property type="component" value="Chromosome"/>
</dbReference>
<proteinExistence type="predicted"/>
<accession>A0ABM8IXJ9</accession>
<evidence type="ECO:0000313" key="3">
    <source>
        <dbReference type="EMBL" id="BES82266.1"/>
    </source>
</evidence>
<dbReference type="Pfam" id="PF09851">
    <property type="entry name" value="SHOCT"/>
    <property type="match status" value="1"/>
</dbReference>
<evidence type="ECO:0000313" key="4">
    <source>
        <dbReference type="Proteomes" id="UP001341135"/>
    </source>
</evidence>
<feature type="domain" description="YokE-like PH" evidence="2">
    <location>
        <begin position="37"/>
        <end position="114"/>
    </location>
</feature>